<dbReference type="InterPro" id="IPR013094">
    <property type="entry name" value="AB_hydrolase_3"/>
</dbReference>
<dbReference type="GO" id="GO:0016787">
    <property type="term" value="F:hydrolase activity"/>
    <property type="evidence" value="ECO:0007669"/>
    <property type="project" value="UniProtKB-KW"/>
</dbReference>
<dbReference type="InterPro" id="IPR050300">
    <property type="entry name" value="GDXG_lipolytic_enzyme"/>
</dbReference>
<dbReference type="Pfam" id="PF07859">
    <property type="entry name" value="Abhydrolase_3"/>
    <property type="match status" value="1"/>
</dbReference>
<dbReference type="PANTHER" id="PTHR48081">
    <property type="entry name" value="AB HYDROLASE SUPERFAMILY PROTEIN C4A8.06C"/>
    <property type="match status" value="1"/>
</dbReference>
<keyword evidence="1" id="KW-0378">Hydrolase</keyword>
<protein>
    <recommendedName>
        <fullName evidence="2">Alpha/beta hydrolase fold-3 domain-containing protein</fullName>
    </recommendedName>
</protein>
<keyword evidence="4" id="KW-1185">Reference proteome</keyword>
<evidence type="ECO:0000313" key="3">
    <source>
        <dbReference type="EMBL" id="KAK7682271.1"/>
    </source>
</evidence>
<sequence length="345" mass="38351">MTDLDWTRYSEPEPDLAPLLSQLPHLVFTLENIPTLRQQSQEGLAIRQNAQKHLLPTEHEYTLKDYKIPVEGGEVTVRTIVPTAKDGEDTTFPLYVWYHGGGWIVGSIDGEDYKLRTLAVELRISVANIEYRLCPEYPYPTGLKDAYAGLKWAVNNASLLSASLDKGFIIGGVSAGANFATVLSRWARDDEFFKGRPLTGQVLQIAGLIHSDAPYPEKYKHLFKSPEQNKDSPILDRAAAKGICEIVNAPPEDPNFSAILAPDLHGLPPAYFQVAGADLLRDVDMVYELMLRELGIRTKVDIYPGLPHGGASVMMPGVRVYDQWHADYPEGIKWLLDGAPVKREA</sequence>
<organism evidence="3 4">
    <name type="scientific">Cerrena zonata</name>
    <dbReference type="NCBI Taxonomy" id="2478898"/>
    <lineage>
        <taxon>Eukaryota</taxon>
        <taxon>Fungi</taxon>
        <taxon>Dikarya</taxon>
        <taxon>Basidiomycota</taxon>
        <taxon>Agaricomycotina</taxon>
        <taxon>Agaricomycetes</taxon>
        <taxon>Polyporales</taxon>
        <taxon>Cerrenaceae</taxon>
        <taxon>Cerrena</taxon>
    </lineage>
</organism>
<dbReference type="Proteomes" id="UP001385951">
    <property type="component" value="Unassembled WGS sequence"/>
</dbReference>
<gene>
    <name evidence="3" type="ORF">QCA50_014474</name>
</gene>
<name>A0AAW0FN44_9APHY</name>
<evidence type="ECO:0000256" key="1">
    <source>
        <dbReference type="ARBA" id="ARBA00022801"/>
    </source>
</evidence>
<dbReference type="InterPro" id="IPR029058">
    <property type="entry name" value="AB_hydrolase_fold"/>
</dbReference>
<proteinExistence type="predicted"/>
<evidence type="ECO:0000313" key="4">
    <source>
        <dbReference type="Proteomes" id="UP001385951"/>
    </source>
</evidence>
<dbReference type="PANTHER" id="PTHR48081:SF8">
    <property type="entry name" value="ALPHA_BETA HYDROLASE FOLD-3 DOMAIN-CONTAINING PROTEIN-RELATED"/>
    <property type="match status" value="1"/>
</dbReference>
<dbReference type="Gene3D" id="3.40.50.1820">
    <property type="entry name" value="alpha/beta hydrolase"/>
    <property type="match status" value="1"/>
</dbReference>
<feature type="domain" description="Alpha/beta hydrolase fold-3" evidence="2">
    <location>
        <begin position="96"/>
        <end position="309"/>
    </location>
</feature>
<dbReference type="EMBL" id="JASBNA010000036">
    <property type="protein sequence ID" value="KAK7682271.1"/>
    <property type="molecule type" value="Genomic_DNA"/>
</dbReference>
<accession>A0AAW0FN44</accession>
<reference evidence="3 4" key="1">
    <citation type="submission" date="2022-09" db="EMBL/GenBank/DDBJ databases">
        <authorList>
            <person name="Palmer J.M."/>
        </authorList>
    </citation>
    <scope>NUCLEOTIDE SEQUENCE [LARGE SCALE GENOMIC DNA]</scope>
    <source>
        <strain evidence="3 4">DSM 7382</strain>
    </source>
</reference>
<dbReference type="AlphaFoldDB" id="A0AAW0FN44"/>
<dbReference type="SUPFAM" id="SSF53474">
    <property type="entry name" value="alpha/beta-Hydrolases"/>
    <property type="match status" value="1"/>
</dbReference>
<comment type="caution">
    <text evidence="3">The sequence shown here is derived from an EMBL/GenBank/DDBJ whole genome shotgun (WGS) entry which is preliminary data.</text>
</comment>
<evidence type="ECO:0000259" key="2">
    <source>
        <dbReference type="Pfam" id="PF07859"/>
    </source>
</evidence>